<organism evidence="1">
    <name type="scientific">marine sediment metagenome</name>
    <dbReference type="NCBI Taxonomy" id="412755"/>
    <lineage>
        <taxon>unclassified sequences</taxon>
        <taxon>metagenomes</taxon>
        <taxon>ecological metagenomes</taxon>
    </lineage>
</organism>
<dbReference type="EMBL" id="LAZR01053103">
    <property type="protein sequence ID" value="KKK81485.1"/>
    <property type="molecule type" value="Genomic_DNA"/>
</dbReference>
<reference evidence="1" key="1">
    <citation type="journal article" date="2015" name="Nature">
        <title>Complex archaea that bridge the gap between prokaryotes and eukaryotes.</title>
        <authorList>
            <person name="Spang A."/>
            <person name="Saw J.H."/>
            <person name="Jorgensen S.L."/>
            <person name="Zaremba-Niedzwiedzka K."/>
            <person name="Martijn J."/>
            <person name="Lind A.E."/>
            <person name="van Eijk R."/>
            <person name="Schleper C."/>
            <person name="Guy L."/>
            <person name="Ettema T.J."/>
        </authorList>
    </citation>
    <scope>NUCLEOTIDE SEQUENCE</scope>
</reference>
<evidence type="ECO:0000313" key="1">
    <source>
        <dbReference type="EMBL" id="KKK81485.1"/>
    </source>
</evidence>
<comment type="caution">
    <text evidence="1">The sequence shown here is derived from an EMBL/GenBank/DDBJ whole genome shotgun (WGS) entry which is preliminary data.</text>
</comment>
<gene>
    <name evidence="1" type="ORF">LCGC14_2812970</name>
</gene>
<dbReference type="AlphaFoldDB" id="A0A0F8Z660"/>
<accession>A0A0F8Z660</accession>
<name>A0A0F8Z660_9ZZZZ</name>
<sequence>MRTRIELECVCGICECKFIIWNLEEMIGKEPGNGLFISGFDCPNCRSNKLTFDLLKREVHI</sequence>
<proteinExistence type="predicted"/>
<protein>
    <submittedName>
        <fullName evidence="1">Uncharacterized protein</fullName>
    </submittedName>
</protein>